<dbReference type="AlphaFoldDB" id="A0A7V9ACH5"/>
<proteinExistence type="predicted"/>
<dbReference type="PANTHER" id="PTHR45947:SF3">
    <property type="entry name" value="SULFOQUINOVOSYL TRANSFERASE SQD2"/>
    <property type="match status" value="1"/>
</dbReference>
<dbReference type="CDD" id="cd03814">
    <property type="entry name" value="GT4-like"/>
    <property type="match status" value="1"/>
</dbReference>
<reference evidence="2 3" key="1">
    <citation type="submission" date="2020-07" db="EMBL/GenBank/DDBJ databases">
        <title>Thermogemmata thermophila gen. nov., sp. nov., a novel moderate thermophilic planctomycete from a Kamchatka hot spring.</title>
        <authorList>
            <person name="Elcheninov A.G."/>
            <person name="Podosokorskaya O.A."/>
            <person name="Kovaleva O.L."/>
            <person name="Novikov A."/>
            <person name="Bonch-Osmolovskaya E.A."/>
            <person name="Toshchakov S.V."/>
            <person name="Kublanov I.V."/>
        </authorList>
    </citation>
    <scope>NUCLEOTIDE SEQUENCE [LARGE SCALE GENOMIC DNA]</scope>
    <source>
        <strain evidence="2 3">2918</strain>
    </source>
</reference>
<dbReference type="SUPFAM" id="SSF53756">
    <property type="entry name" value="UDP-Glycosyltransferase/glycogen phosphorylase"/>
    <property type="match status" value="1"/>
</dbReference>
<dbReference type="Pfam" id="PF13439">
    <property type="entry name" value="Glyco_transf_4"/>
    <property type="match status" value="1"/>
</dbReference>
<gene>
    <name evidence="2" type="ORF">H0921_13450</name>
</gene>
<organism evidence="2 3">
    <name type="scientific">Thermogemmata fonticola</name>
    <dbReference type="NCBI Taxonomy" id="2755323"/>
    <lineage>
        <taxon>Bacteria</taxon>
        <taxon>Pseudomonadati</taxon>
        <taxon>Planctomycetota</taxon>
        <taxon>Planctomycetia</taxon>
        <taxon>Gemmatales</taxon>
        <taxon>Gemmataceae</taxon>
        <taxon>Thermogemmata</taxon>
    </lineage>
</organism>
<dbReference type="RefSeq" id="WP_194538996.1">
    <property type="nucleotide sequence ID" value="NZ_JACEFB010000011.1"/>
</dbReference>
<evidence type="ECO:0000259" key="1">
    <source>
        <dbReference type="Pfam" id="PF13439"/>
    </source>
</evidence>
<dbReference type="Pfam" id="PF13692">
    <property type="entry name" value="Glyco_trans_1_4"/>
    <property type="match status" value="1"/>
</dbReference>
<keyword evidence="3" id="KW-1185">Reference proteome</keyword>
<dbReference type="EMBL" id="JACEFB010000011">
    <property type="protein sequence ID" value="MBA2227163.1"/>
    <property type="molecule type" value="Genomic_DNA"/>
</dbReference>
<keyword evidence="2" id="KW-0808">Transferase</keyword>
<accession>A0A7V9ACH5</accession>
<feature type="domain" description="Glycosyltransferase subfamily 4-like N-terminal" evidence="1">
    <location>
        <begin position="15"/>
        <end position="167"/>
    </location>
</feature>
<name>A0A7V9ACH5_9BACT</name>
<dbReference type="PANTHER" id="PTHR45947">
    <property type="entry name" value="SULFOQUINOVOSYL TRANSFERASE SQD2"/>
    <property type="match status" value="1"/>
</dbReference>
<dbReference type="InterPro" id="IPR050194">
    <property type="entry name" value="Glycosyltransferase_grp1"/>
</dbReference>
<dbReference type="Gene3D" id="3.40.50.2000">
    <property type="entry name" value="Glycogen Phosphorylase B"/>
    <property type="match status" value="2"/>
</dbReference>
<protein>
    <submittedName>
        <fullName evidence="2">Glycosyltransferase family 1 protein</fullName>
    </submittedName>
</protein>
<evidence type="ECO:0000313" key="2">
    <source>
        <dbReference type="EMBL" id="MBA2227163.1"/>
    </source>
</evidence>
<sequence length="351" mass="39178">MARITLVTDAWHPQVSGVVRTLDTTCRLLQQFGHTVDVIEPSAFFRLPAPFYPEISLAMPRSGRIARRLLRFRPDHLHIATEGPLGLLARCVARRLGWRFTTSYHTRFPEYLHTLAGIPPRLSYSYLRWFHGAAARLLVATPTLAQELQQRGFTPPVSLWSRGVDTTLFHPRPKPALPYPRPIFLYVGRISAEKGLEDFLRLPLRGSKVLVGDGPARQPWQQRYSEAVFLGYRHGRELAELYAAADLFVFPSRTDTFGNVILEALASGLPVAAYPAPGPRDLITDPRCGALHDDLQTAIQLALQRGDPAACTAYAQRYSWPNATRQFLEALVPTRGPAPGEGPAERSRNSS</sequence>
<dbReference type="InterPro" id="IPR028098">
    <property type="entry name" value="Glyco_trans_4-like_N"/>
</dbReference>
<dbReference type="Proteomes" id="UP000542342">
    <property type="component" value="Unassembled WGS sequence"/>
</dbReference>
<evidence type="ECO:0000313" key="3">
    <source>
        <dbReference type="Proteomes" id="UP000542342"/>
    </source>
</evidence>
<dbReference type="GO" id="GO:0016757">
    <property type="term" value="F:glycosyltransferase activity"/>
    <property type="evidence" value="ECO:0007669"/>
    <property type="project" value="UniProtKB-ARBA"/>
</dbReference>
<comment type="caution">
    <text evidence="2">The sequence shown here is derived from an EMBL/GenBank/DDBJ whole genome shotgun (WGS) entry which is preliminary data.</text>
</comment>